<accession>A0A015JZX0</accession>
<feature type="transmembrane region" description="Helical" evidence="2">
    <location>
        <begin position="46"/>
        <end position="62"/>
    </location>
</feature>
<evidence type="ECO:0000313" key="3">
    <source>
        <dbReference type="EMBL" id="EXX75067.1"/>
    </source>
</evidence>
<sequence>MARPSSARGKSPLPSKSQATAKGKNTSYQSDGVEDNDVFLLPGTDYLVLLALTIVGAAVRIFRISQPTSVVFDEVQ</sequence>
<keyword evidence="4" id="KW-1185">Reference proteome</keyword>
<keyword evidence="2" id="KW-1133">Transmembrane helix</keyword>
<dbReference type="HOGENOM" id="CLU_2655762_0_0_1"/>
<dbReference type="STRING" id="1432141.A0A015JZX0"/>
<comment type="caution">
    <text evidence="3">The sequence shown here is derived from an EMBL/GenBank/DDBJ whole genome shotgun (WGS) entry which is preliminary data.</text>
</comment>
<dbReference type="Proteomes" id="UP000022910">
    <property type="component" value="Unassembled WGS sequence"/>
</dbReference>
<evidence type="ECO:0000256" key="2">
    <source>
        <dbReference type="SAM" id="Phobius"/>
    </source>
</evidence>
<protein>
    <submittedName>
        <fullName evidence="3">Uncharacterized protein</fullName>
    </submittedName>
</protein>
<dbReference type="EMBL" id="JEMT01012602">
    <property type="protein sequence ID" value="EXX75067.1"/>
    <property type="molecule type" value="Genomic_DNA"/>
</dbReference>
<evidence type="ECO:0000313" key="4">
    <source>
        <dbReference type="Proteomes" id="UP000022910"/>
    </source>
</evidence>
<reference evidence="3 4" key="1">
    <citation type="submission" date="2014-02" db="EMBL/GenBank/DDBJ databases">
        <title>Single nucleus genome sequencing reveals high similarity among nuclei of an endomycorrhizal fungus.</title>
        <authorList>
            <person name="Lin K."/>
            <person name="Geurts R."/>
            <person name="Zhang Z."/>
            <person name="Limpens E."/>
            <person name="Saunders D.G."/>
            <person name="Mu D."/>
            <person name="Pang E."/>
            <person name="Cao H."/>
            <person name="Cha H."/>
            <person name="Lin T."/>
            <person name="Zhou Q."/>
            <person name="Shang Y."/>
            <person name="Li Y."/>
            <person name="Ivanov S."/>
            <person name="Sharma T."/>
            <person name="Velzen R.V."/>
            <person name="Ruijter N.D."/>
            <person name="Aanen D.K."/>
            <person name="Win J."/>
            <person name="Kamoun S."/>
            <person name="Bisseling T."/>
            <person name="Huang S."/>
        </authorList>
    </citation>
    <scope>NUCLEOTIDE SEQUENCE [LARGE SCALE GENOMIC DNA]</scope>
    <source>
        <strain evidence="4">DAOM197198w</strain>
    </source>
</reference>
<keyword evidence="2" id="KW-0812">Transmembrane</keyword>
<feature type="region of interest" description="Disordered" evidence="1">
    <location>
        <begin position="1"/>
        <end position="32"/>
    </location>
</feature>
<proteinExistence type="predicted"/>
<gene>
    <name evidence="3" type="ORF">RirG_045140</name>
</gene>
<evidence type="ECO:0000256" key="1">
    <source>
        <dbReference type="SAM" id="MobiDB-lite"/>
    </source>
</evidence>
<name>A0A015JZX0_RHIIW</name>
<feature type="compositionally biased region" description="Polar residues" evidence="1">
    <location>
        <begin position="14"/>
        <end position="30"/>
    </location>
</feature>
<keyword evidence="2" id="KW-0472">Membrane</keyword>
<organism evidence="3 4">
    <name type="scientific">Rhizophagus irregularis (strain DAOM 197198w)</name>
    <name type="common">Glomus intraradices</name>
    <dbReference type="NCBI Taxonomy" id="1432141"/>
    <lineage>
        <taxon>Eukaryota</taxon>
        <taxon>Fungi</taxon>
        <taxon>Fungi incertae sedis</taxon>
        <taxon>Mucoromycota</taxon>
        <taxon>Glomeromycotina</taxon>
        <taxon>Glomeromycetes</taxon>
        <taxon>Glomerales</taxon>
        <taxon>Glomeraceae</taxon>
        <taxon>Rhizophagus</taxon>
    </lineage>
</organism>
<dbReference type="AlphaFoldDB" id="A0A015JZX0"/>